<evidence type="ECO:0000313" key="2">
    <source>
        <dbReference type="EMBL" id="KAG1534794.1"/>
    </source>
</evidence>
<reference evidence="2 3" key="1">
    <citation type="journal article" date="2020" name="Microb. Genom.">
        <title>Genetic diversity of clinical and environmental Mucorales isolates obtained from an investigation of mucormycosis cases among solid organ transplant recipients.</title>
        <authorList>
            <person name="Nguyen M.H."/>
            <person name="Kaul D."/>
            <person name="Muto C."/>
            <person name="Cheng S.J."/>
            <person name="Richter R.A."/>
            <person name="Bruno V.M."/>
            <person name="Liu G."/>
            <person name="Beyhan S."/>
            <person name="Sundermann A.J."/>
            <person name="Mounaud S."/>
            <person name="Pasculle A.W."/>
            <person name="Nierman W.C."/>
            <person name="Driscoll E."/>
            <person name="Cumbie R."/>
            <person name="Clancy C.J."/>
            <person name="Dupont C.L."/>
        </authorList>
    </citation>
    <scope>NUCLEOTIDE SEQUENCE [LARGE SCALE GENOMIC DNA]</scope>
    <source>
        <strain evidence="2 3">GL24</strain>
    </source>
</reference>
<feature type="region of interest" description="Disordered" evidence="1">
    <location>
        <begin position="1"/>
        <end position="28"/>
    </location>
</feature>
<name>A0A9P6XXX2_9FUNG</name>
<evidence type="ECO:0000256" key="1">
    <source>
        <dbReference type="SAM" id="MobiDB-lite"/>
    </source>
</evidence>
<sequence length="168" mass="17002">MAAGPPGDPRQSQATPVPGARSGGAYSPPQAGPAVMLEAAGIAAHALLVQIPRRTPAVRQLMLLAAAAITATQHAEGAAQILGRELAAHVQPQFAIAETGDVGHACGQRQVARQWKADTCLQHALAVTAGAAALVALPALHEPLQARIGPVTALVERCPSGNCGYPAD</sequence>
<organism evidence="2 3">
    <name type="scientific">Rhizopus delemar</name>
    <dbReference type="NCBI Taxonomy" id="936053"/>
    <lineage>
        <taxon>Eukaryota</taxon>
        <taxon>Fungi</taxon>
        <taxon>Fungi incertae sedis</taxon>
        <taxon>Mucoromycota</taxon>
        <taxon>Mucoromycotina</taxon>
        <taxon>Mucoromycetes</taxon>
        <taxon>Mucorales</taxon>
        <taxon>Mucorineae</taxon>
        <taxon>Rhizopodaceae</taxon>
        <taxon>Rhizopus</taxon>
    </lineage>
</organism>
<protein>
    <submittedName>
        <fullName evidence="2">Uncharacterized protein</fullName>
    </submittedName>
</protein>
<dbReference type="Proteomes" id="UP000740926">
    <property type="component" value="Unassembled WGS sequence"/>
</dbReference>
<dbReference type="AlphaFoldDB" id="A0A9P6XXX2"/>
<proteinExistence type="predicted"/>
<evidence type="ECO:0000313" key="3">
    <source>
        <dbReference type="Proteomes" id="UP000740926"/>
    </source>
</evidence>
<accession>A0A9P6XXX2</accession>
<gene>
    <name evidence="2" type="ORF">G6F50_015476</name>
</gene>
<comment type="caution">
    <text evidence="2">The sequence shown here is derived from an EMBL/GenBank/DDBJ whole genome shotgun (WGS) entry which is preliminary data.</text>
</comment>
<keyword evidence="3" id="KW-1185">Reference proteome</keyword>
<dbReference type="EMBL" id="JAANIU010008575">
    <property type="protein sequence ID" value="KAG1534794.1"/>
    <property type="molecule type" value="Genomic_DNA"/>
</dbReference>